<organism evidence="2 3">
    <name type="scientific">Candidatus Magasanikbacteria bacterium CG_4_9_14_0_2_um_filter_42_11</name>
    <dbReference type="NCBI Taxonomy" id="1974643"/>
    <lineage>
        <taxon>Bacteria</taxon>
        <taxon>Candidatus Magasanikiibacteriota</taxon>
    </lineage>
</organism>
<evidence type="ECO:0000313" key="2">
    <source>
        <dbReference type="EMBL" id="PJC52402.1"/>
    </source>
</evidence>
<dbReference type="SUPFAM" id="SSF50346">
    <property type="entry name" value="PRC-barrel domain"/>
    <property type="match status" value="1"/>
</dbReference>
<dbReference type="Proteomes" id="UP000231456">
    <property type="component" value="Unassembled WGS sequence"/>
</dbReference>
<sequence>MRISYKQLKKLPVMTESGMELGSVHDIILDVDTQGIVQYEISPSMLSTKAYVVNQDQVVSITSEKMIVKDAVVRDEVHAKELKAQGKMKAEPIAMREEG</sequence>
<protein>
    <recommendedName>
        <fullName evidence="1">PRC-barrel domain-containing protein</fullName>
    </recommendedName>
</protein>
<name>A0A2M8F9I7_9BACT</name>
<proteinExistence type="predicted"/>
<evidence type="ECO:0000259" key="1">
    <source>
        <dbReference type="Pfam" id="PF05239"/>
    </source>
</evidence>
<comment type="caution">
    <text evidence="2">The sequence shown here is derived from an EMBL/GenBank/DDBJ whole genome shotgun (WGS) entry which is preliminary data.</text>
</comment>
<feature type="domain" description="PRC-barrel" evidence="1">
    <location>
        <begin position="3"/>
        <end position="73"/>
    </location>
</feature>
<gene>
    <name evidence="2" type="ORF">CO030_03050</name>
</gene>
<reference evidence="3" key="1">
    <citation type="submission" date="2017-09" db="EMBL/GenBank/DDBJ databases">
        <title>Depth-based differentiation of microbial function through sediment-hosted aquifers and enrichment of novel symbionts in the deep terrestrial subsurface.</title>
        <authorList>
            <person name="Probst A.J."/>
            <person name="Ladd B."/>
            <person name="Jarett J.K."/>
            <person name="Geller-Mcgrath D.E."/>
            <person name="Sieber C.M.K."/>
            <person name="Emerson J.B."/>
            <person name="Anantharaman K."/>
            <person name="Thomas B.C."/>
            <person name="Malmstrom R."/>
            <person name="Stieglmeier M."/>
            <person name="Klingl A."/>
            <person name="Woyke T."/>
            <person name="Ryan C.M."/>
            <person name="Banfield J.F."/>
        </authorList>
    </citation>
    <scope>NUCLEOTIDE SEQUENCE [LARGE SCALE GENOMIC DNA]</scope>
</reference>
<dbReference type="Gene3D" id="2.30.30.240">
    <property type="entry name" value="PRC-barrel domain"/>
    <property type="match status" value="1"/>
</dbReference>
<dbReference type="Pfam" id="PF05239">
    <property type="entry name" value="PRC"/>
    <property type="match status" value="1"/>
</dbReference>
<accession>A0A2M8F9I7</accession>
<dbReference type="InterPro" id="IPR027275">
    <property type="entry name" value="PRC-brl_dom"/>
</dbReference>
<dbReference type="AlphaFoldDB" id="A0A2M8F9I7"/>
<evidence type="ECO:0000313" key="3">
    <source>
        <dbReference type="Proteomes" id="UP000231456"/>
    </source>
</evidence>
<dbReference type="InterPro" id="IPR011033">
    <property type="entry name" value="PRC_barrel-like_sf"/>
</dbReference>
<dbReference type="EMBL" id="PFRH01000099">
    <property type="protein sequence ID" value="PJC52402.1"/>
    <property type="molecule type" value="Genomic_DNA"/>
</dbReference>